<evidence type="ECO:0000313" key="1">
    <source>
        <dbReference type="EMBL" id="KNC79425.1"/>
    </source>
</evidence>
<evidence type="ECO:0000313" key="2">
    <source>
        <dbReference type="Proteomes" id="UP000054560"/>
    </source>
</evidence>
<proteinExistence type="predicted"/>
<sequence length="62" mass="6968">MPQNQKKSFTDTLVLVKWPWASLDDTTDTKRGAAHDGSGCTRRALIQRMIERSANGTRHRVG</sequence>
<organism evidence="1 2">
    <name type="scientific">Sphaeroforma arctica JP610</name>
    <dbReference type="NCBI Taxonomy" id="667725"/>
    <lineage>
        <taxon>Eukaryota</taxon>
        <taxon>Ichthyosporea</taxon>
        <taxon>Ichthyophonida</taxon>
        <taxon>Sphaeroforma</taxon>
    </lineage>
</organism>
<gene>
    <name evidence="1" type="ORF">SARC_08179</name>
</gene>
<reference evidence="1 2" key="1">
    <citation type="submission" date="2011-02" db="EMBL/GenBank/DDBJ databases">
        <title>The Genome Sequence of Sphaeroforma arctica JP610.</title>
        <authorList>
            <consortium name="The Broad Institute Genome Sequencing Platform"/>
            <person name="Russ C."/>
            <person name="Cuomo C."/>
            <person name="Young S.K."/>
            <person name="Zeng Q."/>
            <person name="Gargeya S."/>
            <person name="Alvarado L."/>
            <person name="Berlin A."/>
            <person name="Chapman S.B."/>
            <person name="Chen Z."/>
            <person name="Freedman E."/>
            <person name="Gellesch M."/>
            <person name="Goldberg J."/>
            <person name="Griggs A."/>
            <person name="Gujja S."/>
            <person name="Heilman E."/>
            <person name="Heiman D."/>
            <person name="Howarth C."/>
            <person name="Mehta T."/>
            <person name="Neiman D."/>
            <person name="Pearson M."/>
            <person name="Roberts A."/>
            <person name="Saif S."/>
            <person name="Shea T."/>
            <person name="Shenoy N."/>
            <person name="Sisk P."/>
            <person name="Stolte C."/>
            <person name="Sykes S."/>
            <person name="White J."/>
            <person name="Yandava C."/>
            <person name="Burger G."/>
            <person name="Gray M.W."/>
            <person name="Holland P.W.H."/>
            <person name="King N."/>
            <person name="Lang F.B.F."/>
            <person name="Roger A.J."/>
            <person name="Ruiz-Trillo I."/>
            <person name="Haas B."/>
            <person name="Nusbaum C."/>
            <person name="Birren B."/>
        </authorList>
    </citation>
    <scope>NUCLEOTIDE SEQUENCE [LARGE SCALE GENOMIC DNA]</scope>
    <source>
        <strain evidence="1 2">JP610</strain>
    </source>
</reference>
<protein>
    <submittedName>
        <fullName evidence="1">Uncharacterized protein</fullName>
    </submittedName>
</protein>
<name>A0A0L0FRM7_9EUKA</name>
<dbReference type="EMBL" id="KQ242307">
    <property type="protein sequence ID" value="KNC79425.1"/>
    <property type="molecule type" value="Genomic_DNA"/>
</dbReference>
<dbReference type="Proteomes" id="UP000054560">
    <property type="component" value="Unassembled WGS sequence"/>
</dbReference>
<keyword evidence="2" id="KW-1185">Reference proteome</keyword>
<dbReference type="AlphaFoldDB" id="A0A0L0FRM7"/>
<dbReference type="RefSeq" id="XP_014153327.1">
    <property type="nucleotide sequence ID" value="XM_014297852.1"/>
</dbReference>
<dbReference type="GeneID" id="25908683"/>
<accession>A0A0L0FRM7</accession>